<dbReference type="EMBL" id="MN203141">
    <property type="protein sequence ID" value="QHA79276.1"/>
    <property type="molecule type" value="Genomic_RNA"/>
</dbReference>
<sequence>MSSHQNFLTPPPDHSKSVLAVAVGLGLALVIHFSLSYKLPTPGDNIHNLPFGGHYKDGTKTIHYNSPGRGPKIAGPAPILLVFALIFALHVLRKRDVADRPHHSGCPHCS</sequence>
<keyword evidence="1" id="KW-0472">Membrane</keyword>
<accession>A0A6B9KT85</accession>
<dbReference type="InterPro" id="IPR001896">
    <property type="entry name" value="Plant_vir_prot"/>
</dbReference>
<evidence type="ECO:0000313" key="2">
    <source>
        <dbReference type="EMBL" id="QHA79276.1"/>
    </source>
</evidence>
<dbReference type="Pfam" id="PF01307">
    <property type="entry name" value="Plant_vir_prot"/>
    <property type="match status" value="1"/>
</dbReference>
<protein>
    <submittedName>
        <fullName evidence="2">Triple gene block 2</fullName>
    </submittedName>
</protein>
<keyword evidence="1" id="KW-0812">Transmembrane</keyword>
<organismHost>
    <name type="scientific">Carica papaya</name>
    <name type="common">Papaya</name>
    <dbReference type="NCBI Taxonomy" id="3649"/>
</organismHost>
<keyword evidence="1" id="KW-1133">Transmembrane helix</keyword>
<name>A0A6B9KT85_PMV</name>
<feature type="transmembrane region" description="Helical" evidence="1">
    <location>
        <begin position="73"/>
        <end position="92"/>
    </location>
</feature>
<evidence type="ECO:0000256" key="1">
    <source>
        <dbReference type="SAM" id="Phobius"/>
    </source>
</evidence>
<organism evidence="2">
    <name type="scientific">Papaya mosaic potexvirus</name>
    <name type="common">PMV</name>
    <dbReference type="NCBI Taxonomy" id="12181"/>
    <lineage>
        <taxon>Viruses</taxon>
        <taxon>Riboviria</taxon>
        <taxon>Orthornavirae</taxon>
        <taxon>Kitrinoviricota</taxon>
        <taxon>Alsuviricetes</taxon>
        <taxon>Tymovirales</taxon>
        <taxon>Alphaflexiviridae</taxon>
        <taxon>Potexvirus</taxon>
        <taxon>Potexvirus papayae</taxon>
    </lineage>
</organism>
<organismHost>
    <name type="scientific">Ullucus tuberosus</name>
    <name type="common">Olluco</name>
    <dbReference type="NCBI Taxonomy" id="108055"/>
</organismHost>
<proteinExistence type="predicted"/>
<feature type="transmembrane region" description="Helical" evidence="1">
    <location>
        <begin position="18"/>
        <end position="35"/>
    </location>
</feature>
<reference evidence="2" key="1">
    <citation type="submission" date="2019-07" db="EMBL/GenBank/DDBJ databases">
        <title>Network analysis of the papaya orchard virome from two agroecological regions of Chiapas.</title>
        <authorList>
            <person name="Alcala-Briseno R.I.I."/>
            <person name="Casarrubias-Castillo K."/>
            <person name="Lopez-Ley D."/>
            <person name="Garrett K.A."/>
            <person name="Silva-Rosales L."/>
        </authorList>
    </citation>
    <scope>NUCLEOTIDE SEQUENCE</scope>
    <source>
        <strain evidence="2">PapMV.CD-OS</strain>
    </source>
</reference>